<dbReference type="PANTHER" id="PTHR43981">
    <property type="entry name" value="ENOYL-[ACYL-CARRIER-PROTEIN] REDUCTASE, MITOCHONDRIAL"/>
    <property type="match status" value="1"/>
</dbReference>
<dbReference type="Gene3D" id="3.40.50.720">
    <property type="entry name" value="NAD(P)-binding Rossmann-like Domain"/>
    <property type="match status" value="1"/>
</dbReference>
<dbReference type="SUPFAM" id="SSF51735">
    <property type="entry name" value="NAD(P)-binding Rossmann-fold domains"/>
    <property type="match status" value="1"/>
</dbReference>
<evidence type="ECO:0000256" key="5">
    <source>
        <dbReference type="ARBA" id="ARBA00022946"/>
    </source>
</evidence>
<dbReference type="InterPro" id="IPR013154">
    <property type="entry name" value="ADH-like_N"/>
</dbReference>
<dbReference type="InterPro" id="IPR020843">
    <property type="entry name" value="ER"/>
</dbReference>
<keyword evidence="4" id="KW-0521">NADP</keyword>
<comment type="caution">
    <text evidence="12">The sequence shown here is derived from an EMBL/GenBank/DDBJ whole genome shotgun (WGS) entry which is preliminary data.</text>
</comment>
<organism evidence="12 13">
    <name type="scientific">Rhizobium alvei</name>
    <dbReference type="NCBI Taxonomy" id="1132659"/>
    <lineage>
        <taxon>Bacteria</taxon>
        <taxon>Pseudomonadati</taxon>
        <taxon>Pseudomonadota</taxon>
        <taxon>Alphaproteobacteria</taxon>
        <taxon>Hyphomicrobiales</taxon>
        <taxon>Rhizobiaceae</taxon>
        <taxon>Rhizobium/Agrobacterium group</taxon>
        <taxon>Rhizobium</taxon>
    </lineage>
</organism>
<dbReference type="SMART" id="SM00829">
    <property type="entry name" value="PKS_ER"/>
    <property type="match status" value="1"/>
</dbReference>
<dbReference type="EMBL" id="JAUOZU010000003">
    <property type="protein sequence ID" value="MDO6963175.1"/>
    <property type="molecule type" value="Genomic_DNA"/>
</dbReference>
<keyword evidence="3" id="KW-0276">Fatty acid metabolism</keyword>
<proteinExistence type="inferred from homology"/>
<evidence type="ECO:0000259" key="11">
    <source>
        <dbReference type="SMART" id="SM00829"/>
    </source>
</evidence>
<dbReference type="InterPro" id="IPR036291">
    <property type="entry name" value="NAD(P)-bd_dom_sf"/>
</dbReference>
<sequence>MRTATHASFGTPSDVLTITEKPLPTPGAGEIRVKMVMSSIHNHDLLTVQGVYGYKPELPAVAGSEAVGLVDALGEGVTHLAVGQRIAMSGIRGAWAEYFVGPAASAIPLPEAISDEAGSQLVSMPLSALVLLEFAGLKQGDWAIQNAATGAVAKVLAMIAKARGIHVINLVRRADAVSELNGLGIDNVISTADADWKDKVRALAGGAPIKAAVDGVGGPEANDLLSLIGENGLFVSFGLMSGKPLELSAGDLIFKQVTVKGFWLAKIMQTTPRETIGRWFGELLGLVASGAVTLQDGGIYDLADVKDAVAAAAKPGRPGKILIRA</sequence>
<protein>
    <recommendedName>
        <fullName evidence="9">enoyl-[acyl-carrier-protein] reductase</fullName>
        <ecNumber evidence="9">1.3.1.104</ecNumber>
    </recommendedName>
</protein>
<dbReference type="InterPro" id="IPR013149">
    <property type="entry name" value="ADH-like_C"/>
</dbReference>
<dbReference type="RefSeq" id="WP_304375065.1">
    <property type="nucleotide sequence ID" value="NZ_JAUOZU010000003.1"/>
</dbReference>
<evidence type="ECO:0000256" key="6">
    <source>
        <dbReference type="ARBA" id="ARBA00023002"/>
    </source>
</evidence>
<evidence type="ECO:0000256" key="1">
    <source>
        <dbReference type="ARBA" id="ARBA00010371"/>
    </source>
</evidence>
<dbReference type="Pfam" id="PF08240">
    <property type="entry name" value="ADH_N"/>
    <property type="match status" value="1"/>
</dbReference>
<keyword evidence="5" id="KW-0809">Transit peptide</keyword>
<dbReference type="Proteomes" id="UP001174932">
    <property type="component" value="Unassembled WGS sequence"/>
</dbReference>
<dbReference type="InterPro" id="IPR051034">
    <property type="entry name" value="Mito_Enoyl-ACP_Reductase"/>
</dbReference>
<evidence type="ECO:0000256" key="3">
    <source>
        <dbReference type="ARBA" id="ARBA00022832"/>
    </source>
</evidence>
<dbReference type="CDD" id="cd08292">
    <property type="entry name" value="ETR_like_2"/>
    <property type="match status" value="1"/>
</dbReference>
<evidence type="ECO:0000256" key="8">
    <source>
        <dbReference type="ARBA" id="ARBA00023160"/>
    </source>
</evidence>
<evidence type="ECO:0000256" key="4">
    <source>
        <dbReference type="ARBA" id="ARBA00022857"/>
    </source>
</evidence>
<evidence type="ECO:0000313" key="13">
    <source>
        <dbReference type="Proteomes" id="UP001174932"/>
    </source>
</evidence>
<keyword evidence="7" id="KW-0443">Lipid metabolism</keyword>
<reference evidence="12" key="1">
    <citation type="journal article" date="2015" name="Int. J. Syst. Evol. Microbiol.">
        <title>Rhizobium alvei sp. nov., isolated from a freshwater river.</title>
        <authorList>
            <person name="Sheu S.Y."/>
            <person name="Huang H.W."/>
            <person name="Young C.C."/>
            <person name="Chen W.M."/>
        </authorList>
    </citation>
    <scope>NUCLEOTIDE SEQUENCE</scope>
    <source>
        <strain evidence="12">TNR-22</strain>
    </source>
</reference>
<gene>
    <name evidence="12" type="ORF">Q4481_04350</name>
</gene>
<reference evidence="12" key="2">
    <citation type="submission" date="2023-07" db="EMBL/GenBank/DDBJ databases">
        <authorList>
            <person name="Shen H."/>
        </authorList>
    </citation>
    <scope>NUCLEOTIDE SEQUENCE</scope>
    <source>
        <strain evidence="12">TNR-22</strain>
    </source>
</reference>
<evidence type="ECO:0000256" key="2">
    <source>
        <dbReference type="ARBA" id="ARBA00022516"/>
    </source>
</evidence>
<dbReference type="Gene3D" id="3.90.180.10">
    <property type="entry name" value="Medium-chain alcohol dehydrogenases, catalytic domain"/>
    <property type="match status" value="1"/>
</dbReference>
<name>A0ABT8YIV8_9HYPH</name>
<dbReference type="EC" id="1.3.1.104" evidence="9"/>
<dbReference type="PANTHER" id="PTHR43981:SF2">
    <property type="entry name" value="ENOYL-[ACYL-CARRIER-PROTEIN] REDUCTASE, MITOCHONDRIAL"/>
    <property type="match status" value="1"/>
</dbReference>
<dbReference type="InterPro" id="IPR011032">
    <property type="entry name" value="GroES-like_sf"/>
</dbReference>
<dbReference type="SUPFAM" id="SSF50129">
    <property type="entry name" value="GroES-like"/>
    <property type="match status" value="1"/>
</dbReference>
<keyword evidence="8" id="KW-0275">Fatty acid biosynthesis</keyword>
<comment type="similarity">
    <text evidence="1">Belongs to the zinc-containing alcohol dehydrogenase family. Quinone oxidoreductase subfamily.</text>
</comment>
<evidence type="ECO:0000313" key="12">
    <source>
        <dbReference type="EMBL" id="MDO6963175.1"/>
    </source>
</evidence>
<evidence type="ECO:0000256" key="7">
    <source>
        <dbReference type="ARBA" id="ARBA00023098"/>
    </source>
</evidence>
<evidence type="ECO:0000256" key="10">
    <source>
        <dbReference type="ARBA" id="ARBA00048843"/>
    </source>
</evidence>
<accession>A0ABT8YIV8</accession>
<keyword evidence="6" id="KW-0560">Oxidoreductase</keyword>
<keyword evidence="13" id="KW-1185">Reference proteome</keyword>
<keyword evidence="2" id="KW-0444">Lipid biosynthesis</keyword>
<feature type="domain" description="Enoyl reductase (ER)" evidence="11">
    <location>
        <begin position="10"/>
        <end position="323"/>
    </location>
</feature>
<comment type="catalytic activity">
    <reaction evidence="10">
        <text>a 2,3-saturated acyl-[ACP] + NADP(+) = a (2E)-enoyl-[ACP] + NADPH + H(+)</text>
        <dbReference type="Rhea" id="RHEA:22564"/>
        <dbReference type="Rhea" id="RHEA-COMP:9925"/>
        <dbReference type="Rhea" id="RHEA-COMP:9926"/>
        <dbReference type="ChEBI" id="CHEBI:15378"/>
        <dbReference type="ChEBI" id="CHEBI:57783"/>
        <dbReference type="ChEBI" id="CHEBI:58349"/>
        <dbReference type="ChEBI" id="CHEBI:78784"/>
        <dbReference type="ChEBI" id="CHEBI:78785"/>
        <dbReference type="EC" id="1.3.1.104"/>
    </reaction>
</comment>
<evidence type="ECO:0000256" key="9">
    <source>
        <dbReference type="ARBA" id="ARBA00038963"/>
    </source>
</evidence>
<dbReference type="Pfam" id="PF00107">
    <property type="entry name" value="ADH_zinc_N"/>
    <property type="match status" value="1"/>
</dbReference>